<dbReference type="OrthoDB" id="443981at2759"/>
<dbReference type="Proteomes" id="UP000682733">
    <property type="component" value="Unassembled WGS sequence"/>
</dbReference>
<dbReference type="AlphaFoldDB" id="A0A815Y3Z0"/>
<reference evidence="6" key="1">
    <citation type="submission" date="2021-02" db="EMBL/GenBank/DDBJ databases">
        <authorList>
            <person name="Nowell W R."/>
        </authorList>
    </citation>
    <scope>NUCLEOTIDE SEQUENCE</scope>
</reference>
<sequence>MNDLKQQKMTSIYPTLENNNSDLPERLKSATLSIRMRNDIPPPKPPHSRSGYLAMPWGKRHKSATTRFVCQGKEVKRELSFDKNMTVTKINDLHGTGWIKGTINGKRGYIPKSYIDYDQK</sequence>
<dbReference type="EMBL" id="CAJNOK010004120">
    <property type="protein sequence ID" value="CAF0926519.1"/>
    <property type="molecule type" value="Genomic_DNA"/>
</dbReference>
<dbReference type="PROSITE" id="PS50002">
    <property type="entry name" value="SH3"/>
    <property type="match status" value="1"/>
</dbReference>
<dbReference type="EMBL" id="CAJNOQ010028990">
    <property type="protein sequence ID" value="CAF1565654.1"/>
    <property type="molecule type" value="Genomic_DNA"/>
</dbReference>
<dbReference type="EMBL" id="CAJOBA010004122">
    <property type="protein sequence ID" value="CAF3703533.1"/>
    <property type="molecule type" value="Genomic_DNA"/>
</dbReference>
<evidence type="ECO:0000256" key="3">
    <source>
        <dbReference type="SAM" id="MobiDB-lite"/>
    </source>
</evidence>
<keyword evidence="1 2" id="KW-0728">SH3 domain</keyword>
<feature type="domain" description="SH3" evidence="4">
    <location>
        <begin position="59"/>
        <end position="120"/>
    </location>
</feature>
<dbReference type="SMART" id="SM00326">
    <property type="entry name" value="SH3"/>
    <property type="match status" value="1"/>
</dbReference>
<gene>
    <name evidence="6" type="ORF">GPM918_LOCUS40060</name>
    <name evidence="5" type="ORF">OVA965_LOCUS10912</name>
    <name evidence="8" type="ORF">SRO942_LOCUS40978</name>
    <name evidence="7" type="ORF">TMI583_LOCUS10908</name>
</gene>
<dbReference type="Proteomes" id="UP000681722">
    <property type="component" value="Unassembled WGS sequence"/>
</dbReference>
<accession>A0A815Y3Z0</accession>
<dbReference type="EMBL" id="CAJOBC010094774">
    <property type="protein sequence ID" value="CAF4427813.1"/>
    <property type="molecule type" value="Genomic_DNA"/>
</dbReference>
<dbReference type="Proteomes" id="UP000663829">
    <property type="component" value="Unassembled WGS sequence"/>
</dbReference>
<dbReference type="InterPro" id="IPR036028">
    <property type="entry name" value="SH3-like_dom_sf"/>
</dbReference>
<dbReference type="Proteomes" id="UP000677228">
    <property type="component" value="Unassembled WGS sequence"/>
</dbReference>
<protein>
    <recommendedName>
        <fullName evidence="4">SH3 domain-containing protein</fullName>
    </recommendedName>
</protein>
<evidence type="ECO:0000313" key="5">
    <source>
        <dbReference type="EMBL" id="CAF0926519.1"/>
    </source>
</evidence>
<evidence type="ECO:0000313" key="8">
    <source>
        <dbReference type="EMBL" id="CAF4427813.1"/>
    </source>
</evidence>
<evidence type="ECO:0000256" key="2">
    <source>
        <dbReference type="PROSITE-ProRule" id="PRU00192"/>
    </source>
</evidence>
<proteinExistence type="predicted"/>
<name>A0A815Y3Z0_9BILA</name>
<evidence type="ECO:0000313" key="7">
    <source>
        <dbReference type="EMBL" id="CAF3703533.1"/>
    </source>
</evidence>
<feature type="compositionally biased region" description="Polar residues" evidence="3">
    <location>
        <begin position="7"/>
        <end position="22"/>
    </location>
</feature>
<feature type="region of interest" description="Disordered" evidence="3">
    <location>
        <begin position="1"/>
        <end position="23"/>
    </location>
</feature>
<keyword evidence="9" id="KW-1185">Reference proteome</keyword>
<dbReference type="Gene3D" id="2.30.30.40">
    <property type="entry name" value="SH3 Domains"/>
    <property type="match status" value="1"/>
</dbReference>
<feature type="region of interest" description="Disordered" evidence="3">
    <location>
        <begin position="35"/>
        <end position="54"/>
    </location>
</feature>
<evidence type="ECO:0000313" key="9">
    <source>
        <dbReference type="Proteomes" id="UP000663829"/>
    </source>
</evidence>
<evidence type="ECO:0000256" key="1">
    <source>
        <dbReference type="ARBA" id="ARBA00022443"/>
    </source>
</evidence>
<dbReference type="InterPro" id="IPR001452">
    <property type="entry name" value="SH3_domain"/>
</dbReference>
<evidence type="ECO:0000259" key="4">
    <source>
        <dbReference type="PROSITE" id="PS50002"/>
    </source>
</evidence>
<organism evidence="6 9">
    <name type="scientific">Didymodactylos carnosus</name>
    <dbReference type="NCBI Taxonomy" id="1234261"/>
    <lineage>
        <taxon>Eukaryota</taxon>
        <taxon>Metazoa</taxon>
        <taxon>Spiralia</taxon>
        <taxon>Gnathifera</taxon>
        <taxon>Rotifera</taxon>
        <taxon>Eurotatoria</taxon>
        <taxon>Bdelloidea</taxon>
        <taxon>Philodinida</taxon>
        <taxon>Philodinidae</taxon>
        <taxon>Didymodactylos</taxon>
    </lineage>
</organism>
<evidence type="ECO:0000313" key="6">
    <source>
        <dbReference type="EMBL" id="CAF1565654.1"/>
    </source>
</evidence>
<dbReference type="SUPFAM" id="SSF50044">
    <property type="entry name" value="SH3-domain"/>
    <property type="match status" value="1"/>
</dbReference>
<comment type="caution">
    <text evidence="6">The sequence shown here is derived from an EMBL/GenBank/DDBJ whole genome shotgun (WGS) entry which is preliminary data.</text>
</comment>